<keyword evidence="2" id="KW-0285">Flavoprotein</keyword>
<comment type="similarity">
    <text evidence="1">Belongs to the pyridoxamine 5'-phosphate oxidase family.</text>
</comment>
<feature type="binding site" evidence="7">
    <location>
        <position position="199"/>
    </location>
    <ligand>
        <name>FMN</name>
        <dbReference type="ChEBI" id="CHEBI:58210"/>
    </ligand>
</feature>
<dbReference type="SUPFAM" id="SSF50475">
    <property type="entry name" value="FMN-binding split barrel"/>
    <property type="match status" value="1"/>
</dbReference>
<feature type="binding site" evidence="7">
    <location>
        <position position="109"/>
    </location>
    <ligand>
        <name>FMN</name>
        <dbReference type="ChEBI" id="CHEBI:58210"/>
    </ligand>
</feature>
<dbReference type="PROSITE" id="PS01064">
    <property type="entry name" value="PYRIDOX_OXIDASE"/>
    <property type="match status" value="1"/>
</dbReference>
<evidence type="ECO:0000256" key="4">
    <source>
        <dbReference type="ARBA" id="ARBA00023002"/>
    </source>
</evidence>
<feature type="binding site" evidence="7">
    <location>
        <begin position="80"/>
        <end position="81"/>
    </location>
    <ligand>
        <name>FMN</name>
        <dbReference type="ChEBI" id="CHEBI:58210"/>
    </ligand>
</feature>
<gene>
    <name evidence="10" type="primary">pdxH</name>
    <name evidence="10" type="ORF">JIN82_12250</name>
</gene>
<dbReference type="GO" id="GO:0010181">
    <property type="term" value="F:FMN binding"/>
    <property type="evidence" value="ECO:0007669"/>
    <property type="project" value="UniProtKB-UniRule"/>
</dbReference>
<feature type="binding site" evidence="6">
    <location>
        <position position="135"/>
    </location>
    <ligand>
        <name>substrate</name>
    </ligand>
</feature>
<evidence type="ECO:0000313" key="11">
    <source>
        <dbReference type="Proteomes" id="UP000624703"/>
    </source>
</evidence>
<feature type="binding site" evidence="7">
    <location>
        <begin position="144"/>
        <end position="145"/>
    </location>
    <ligand>
        <name>FMN</name>
        <dbReference type="ChEBI" id="CHEBI:58210"/>
    </ligand>
</feature>
<dbReference type="GO" id="GO:0008615">
    <property type="term" value="P:pyridoxine biosynthetic process"/>
    <property type="evidence" value="ECO:0007669"/>
    <property type="project" value="UniProtKB-UniRule"/>
</dbReference>
<protein>
    <recommendedName>
        <fullName evidence="5">Pyridoxamine 5'-phosphate oxidase</fullName>
        <ecNumber evidence="5">1.4.3.5</ecNumber>
    </recommendedName>
</protein>
<evidence type="ECO:0000256" key="5">
    <source>
        <dbReference type="NCBIfam" id="TIGR00558"/>
    </source>
</evidence>
<dbReference type="InterPro" id="IPR019576">
    <property type="entry name" value="Pyridoxamine_oxidase_dimer_C"/>
</dbReference>
<organism evidence="10 11">
    <name type="scientific">Persicirhabdus sediminis</name>
    <dbReference type="NCBI Taxonomy" id="454144"/>
    <lineage>
        <taxon>Bacteria</taxon>
        <taxon>Pseudomonadati</taxon>
        <taxon>Verrucomicrobiota</taxon>
        <taxon>Verrucomicrobiia</taxon>
        <taxon>Verrucomicrobiales</taxon>
        <taxon>Verrucomicrobiaceae</taxon>
        <taxon>Persicirhabdus</taxon>
    </lineage>
</organism>
<proteinExistence type="inferred from homology"/>
<name>A0A8J7MJ31_9BACT</name>
<dbReference type="EC" id="1.4.3.5" evidence="5"/>
<evidence type="ECO:0000256" key="6">
    <source>
        <dbReference type="PIRSR" id="PIRSR000190-1"/>
    </source>
</evidence>
<dbReference type="InterPro" id="IPR000659">
    <property type="entry name" value="Pyridox_Oxase"/>
</dbReference>
<dbReference type="Gene3D" id="2.30.110.10">
    <property type="entry name" value="Electron Transport, Fmn-binding Protein, Chain A"/>
    <property type="match status" value="1"/>
</dbReference>
<dbReference type="PANTHER" id="PTHR10851">
    <property type="entry name" value="PYRIDOXINE-5-PHOSPHATE OXIDASE"/>
    <property type="match status" value="1"/>
</dbReference>
<feature type="binding site" evidence="6">
    <location>
        <position position="127"/>
    </location>
    <ligand>
        <name>substrate</name>
    </ligand>
</feature>
<evidence type="ECO:0000259" key="8">
    <source>
        <dbReference type="Pfam" id="PF01243"/>
    </source>
</evidence>
<evidence type="ECO:0000256" key="1">
    <source>
        <dbReference type="ARBA" id="ARBA00007301"/>
    </source>
</evidence>
<evidence type="ECO:0000256" key="7">
    <source>
        <dbReference type="PIRSR" id="PIRSR000190-2"/>
    </source>
</evidence>
<dbReference type="PANTHER" id="PTHR10851:SF0">
    <property type="entry name" value="PYRIDOXINE-5'-PHOSPHATE OXIDASE"/>
    <property type="match status" value="1"/>
</dbReference>
<dbReference type="Pfam" id="PF01243">
    <property type="entry name" value="PNPOx_N"/>
    <property type="match status" value="1"/>
</dbReference>
<dbReference type="PIRSF" id="PIRSF000190">
    <property type="entry name" value="Pyd_amn-ph_oxd"/>
    <property type="match status" value="1"/>
</dbReference>
<feature type="domain" description="Pyridoxamine 5'-phosphate oxidase N-terminal" evidence="8">
    <location>
        <begin position="42"/>
        <end position="161"/>
    </location>
</feature>
<keyword evidence="3 7" id="KW-0288">FMN</keyword>
<dbReference type="HAMAP" id="MF_01629">
    <property type="entry name" value="PdxH"/>
    <property type="match status" value="1"/>
</dbReference>
<dbReference type="InterPro" id="IPR011576">
    <property type="entry name" value="Pyridox_Oxase_N"/>
</dbReference>
<evidence type="ECO:0000259" key="9">
    <source>
        <dbReference type="Pfam" id="PF10590"/>
    </source>
</evidence>
<feature type="binding site" evidence="6">
    <location>
        <begin position="195"/>
        <end position="197"/>
    </location>
    <ligand>
        <name>substrate</name>
    </ligand>
</feature>
<evidence type="ECO:0000256" key="3">
    <source>
        <dbReference type="ARBA" id="ARBA00022643"/>
    </source>
</evidence>
<evidence type="ECO:0000313" key="10">
    <source>
        <dbReference type="EMBL" id="MBK1791923.1"/>
    </source>
</evidence>
<keyword evidence="4 10" id="KW-0560">Oxidoreductase</keyword>
<feature type="binding site" evidence="7">
    <location>
        <begin position="65"/>
        <end position="70"/>
    </location>
    <ligand>
        <name>FMN</name>
        <dbReference type="ChEBI" id="CHEBI:58210"/>
    </ligand>
</feature>
<sequence>MALEKKDLAMMREEYGSRELHRSDLSPLPMAQFAEWFNEAREVELDEPNAMSVSTIGLNGFPTARTVLTKFFDENGLVFYTNYESAKAKEIEANPRVCCLFTWLPMERQVRIEGIAEKVSTAESLKYFATRPRHSQIGAWVSEQSKVVSSRSLLLAKFSEMKRKFSEGEVPLPDFWGGYRVRPTKVEFWQGGQGRLHDRFVYDQLEDQSWEIKRLAP</sequence>
<dbReference type="InterPro" id="IPR012349">
    <property type="entry name" value="Split_barrel_FMN-bd"/>
</dbReference>
<dbReference type="AlphaFoldDB" id="A0A8J7MJ31"/>
<dbReference type="RefSeq" id="WP_200311931.1">
    <property type="nucleotide sequence ID" value="NZ_JAENIM010000041.1"/>
</dbReference>
<comment type="caution">
    <text evidence="10">The sequence shown here is derived from an EMBL/GenBank/DDBJ whole genome shotgun (WGS) entry which is preliminary data.</text>
</comment>
<evidence type="ECO:0000256" key="2">
    <source>
        <dbReference type="ARBA" id="ARBA00022630"/>
    </source>
</evidence>
<feature type="binding site" evidence="6">
    <location>
        <begin position="12"/>
        <end position="15"/>
    </location>
    <ligand>
        <name>substrate</name>
    </ligand>
</feature>
<dbReference type="EMBL" id="JAENIM010000041">
    <property type="protein sequence ID" value="MBK1791923.1"/>
    <property type="molecule type" value="Genomic_DNA"/>
</dbReference>
<keyword evidence="11" id="KW-1185">Reference proteome</keyword>
<feature type="binding site" evidence="7">
    <location>
        <position position="189"/>
    </location>
    <ligand>
        <name>FMN</name>
        <dbReference type="ChEBI" id="CHEBI:58210"/>
    </ligand>
</feature>
<dbReference type="InterPro" id="IPR019740">
    <property type="entry name" value="Pyridox_Oxase_CS"/>
</dbReference>
<feature type="domain" description="Pyridoxine 5'-phosphate oxidase dimerisation C-terminal" evidence="9">
    <location>
        <begin position="176"/>
        <end position="217"/>
    </location>
</feature>
<accession>A0A8J7MJ31</accession>
<comment type="cofactor">
    <cofactor evidence="7">
        <name>FMN</name>
        <dbReference type="ChEBI" id="CHEBI:58210"/>
    </cofactor>
    <text evidence="7">Binds 1 FMN per subunit.</text>
</comment>
<dbReference type="Pfam" id="PF10590">
    <property type="entry name" value="PNP_phzG_C"/>
    <property type="match status" value="1"/>
</dbReference>
<reference evidence="10" key="1">
    <citation type="submission" date="2021-01" db="EMBL/GenBank/DDBJ databases">
        <title>Modified the classification status of verrucomicrobia.</title>
        <authorList>
            <person name="Feng X."/>
        </authorList>
    </citation>
    <scope>NUCLEOTIDE SEQUENCE</scope>
    <source>
        <strain evidence="10">_KCTC 22039</strain>
    </source>
</reference>
<dbReference type="NCBIfam" id="NF004231">
    <property type="entry name" value="PRK05679.1"/>
    <property type="match status" value="1"/>
</dbReference>
<feature type="binding site" evidence="6">
    <location>
        <position position="131"/>
    </location>
    <ligand>
        <name>substrate</name>
    </ligand>
</feature>
<dbReference type="GO" id="GO:0004733">
    <property type="term" value="F:pyridoxamine phosphate oxidase activity"/>
    <property type="evidence" value="ECO:0007669"/>
    <property type="project" value="UniProtKB-UniRule"/>
</dbReference>
<feature type="binding site" evidence="7">
    <location>
        <position position="87"/>
    </location>
    <ligand>
        <name>FMN</name>
        <dbReference type="ChEBI" id="CHEBI:58210"/>
    </ligand>
</feature>
<feature type="binding site" evidence="6">
    <location>
        <position position="70"/>
    </location>
    <ligand>
        <name>substrate</name>
    </ligand>
</feature>
<dbReference type="NCBIfam" id="TIGR00558">
    <property type="entry name" value="pdxH"/>
    <property type="match status" value="1"/>
</dbReference>
<dbReference type="Proteomes" id="UP000624703">
    <property type="component" value="Unassembled WGS sequence"/>
</dbReference>